<gene>
    <name evidence="1" type="ORF">EVAR_39268_1</name>
</gene>
<dbReference type="AlphaFoldDB" id="A0A4C1VWL7"/>
<organism evidence="1 2">
    <name type="scientific">Eumeta variegata</name>
    <name type="common">Bagworm moth</name>
    <name type="synonym">Eumeta japonica</name>
    <dbReference type="NCBI Taxonomy" id="151549"/>
    <lineage>
        <taxon>Eukaryota</taxon>
        <taxon>Metazoa</taxon>
        <taxon>Ecdysozoa</taxon>
        <taxon>Arthropoda</taxon>
        <taxon>Hexapoda</taxon>
        <taxon>Insecta</taxon>
        <taxon>Pterygota</taxon>
        <taxon>Neoptera</taxon>
        <taxon>Endopterygota</taxon>
        <taxon>Lepidoptera</taxon>
        <taxon>Glossata</taxon>
        <taxon>Ditrysia</taxon>
        <taxon>Tineoidea</taxon>
        <taxon>Psychidae</taxon>
        <taxon>Oiketicinae</taxon>
        <taxon>Eumeta</taxon>
    </lineage>
</organism>
<sequence length="323" mass="36364">MRECAKQIALCSEPGKLLFGVMVSARLTRFVQWECVWCAWLATPAQAVMSGALCRCSCRRKEVFLSARLEGTKKRCTRILNYFLLPLVQMCGVTMVNRFNIIGSGSSKLSNPFGNVFRECRCVEIPGYLELPIGRYVLQLFFVLYLIQPRHFFTLLSKGSSLNNISAERRETVRAEDDCPKNIRITSFVNTCTYTPRFPSTRNKRLDRLLIPVRSFEIACLGSFLEYRTTTSLSRRVWIRLAIEAFITSVEPYPSDVLTSALVVTSHVRVSALTTFGAVPYAAFPLMLIELDGSALLLARSAQAERDNESCGFSCVQPAFIDL</sequence>
<accession>A0A4C1VWL7</accession>
<dbReference type="EMBL" id="BGZK01000432">
    <property type="protein sequence ID" value="GBP43211.1"/>
    <property type="molecule type" value="Genomic_DNA"/>
</dbReference>
<proteinExistence type="predicted"/>
<evidence type="ECO:0000313" key="2">
    <source>
        <dbReference type="Proteomes" id="UP000299102"/>
    </source>
</evidence>
<protein>
    <submittedName>
        <fullName evidence="1">Uncharacterized protein</fullName>
    </submittedName>
</protein>
<evidence type="ECO:0000313" key="1">
    <source>
        <dbReference type="EMBL" id="GBP43211.1"/>
    </source>
</evidence>
<name>A0A4C1VWL7_EUMVA</name>
<keyword evidence="2" id="KW-1185">Reference proteome</keyword>
<comment type="caution">
    <text evidence="1">The sequence shown here is derived from an EMBL/GenBank/DDBJ whole genome shotgun (WGS) entry which is preliminary data.</text>
</comment>
<dbReference type="Proteomes" id="UP000299102">
    <property type="component" value="Unassembled WGS sequence"/>
</dbReference>
<reference evidence="1 2" key="1">
    <citation type="journal article" date="2019" name="Commun. Biol.">
        <title>The bagworm genome reveals a unique fibroin gene that provides high tensile strength.</title>
        <authorList>
            <person name="Kono N."/>
            <person name="Nakamura H."/>
            <person name="Ohtoshi R."/>
            <person name="Tomita M."/>
            <person name="Numata K."/>
            <person name="Arakawa K."/>
        </authorList>
    </citation>
    <scope>NUCLEOTIDE SEQUENCE [LARGE SCALE GENOMIC DNA]</scope>
</reference>